<evidence type="ECO:0000256" key="1">
    <source>
        <dbReference type="SAM" id="MobiDB-lite"/>
    </source>
</evidence>
<feature type="region of interest" description="Disordered" evidence="1">
    <location>
        <begin position="359"/>
        <end position="407"/>
    </location>
</feature>
<proteinExistence type="predicted"/>
<accession>A0A6L2KX20</accession>
<dbReference type="AlphaFoldDB" id="A0A6L2KX20"/>
<evidence type="ECO:0000313" key="2">
    <source>
        <dbReference type="EMBL" id="GEU53052.1"/>
    </source>
</evidence>
<sequence>MADENVFTAAPMRSDDQILPFAAWVPIGKSNFVDALEITPIDQAYQFMSPPSGDEIMDFVNKLGYTEATRPLPLVEGKGKVIATEEQDAKSLPALHTPKRRSITDQFILHRRTPATDEGSTGPSTQQHDDASANMVHESPSLADAETGADSDKTTSGGHSEILQIDEDQGKDVDNQLNLEEKTDELDQGQAGPDPGASRVALARPKLEPTHEKFMANVYPDVHGNLKLPINEHVFLEEPLSSSGTLLSMKNLDDAYTFGDYKTLDNTTQNLRSRVFTLELWDLPHKIDQTVNIVVKEAVHISLQALLRDRFKEMPEADMKEILQQWMFKSGSYKSLPKHVALYENLEASMERANRDEFLAKKDKSYKRRHYDQDPPPPQSDSNSSKKRRHDLGASGSTQPPAPQSSA</sequence>
<dbReference type="EMBL" id="BKCJ010003112">
    <property type="protein sequence ID" value="GEU53052.1"/>
    <property type="molecule type" value="Genomic_DNA"/>
</dbReference>
<organism evidence="2">
    <name type="scientific">Tanacetum cinerariifolium</name>
    <name type="common">Dalmatian daisy</name>
    <name type="synonym">Chrysanthemum cinerariifolium</name>
    <dbReference type="NCBI Taxonomy" id="118510"/>
    <lineage>
        <taxon>Eukaryota</taxon>
        <taxon>Viridiplantae</taxon>
        <taxon>Streptophyta</taxon>
        <taxon>Embryophyta</taxon>
        <taxon>Tracheophyta</taxon>
        <taxon>Spermatophyta</taxon>
        <taxon>Magnoliopsida</taxon>
        <taxon>eudicotyledons</taxon>
        <taxon>Gunneridae</taxon>
        <taxon>Pentapetalae</taxon>
        <taxon>asterids</taxon>
        <taxon>campanulids</taxon>
        <taxon>Asterales</taxon>
        <taxon>Asteraceae</taxon>
        <taxon>Asteroideae</taxon>
        <taxon>Anthemideae</taxon>
        <taxon>Anthemidinae</taxon>
        <taxon>Tanacetum</taxon>
    </lineage>
</organism>
<feature type="region of interest" description="Disordered" evidence="1">
    <location>
        <begin position="89"/>
        <end position="172"/>
    </location>
</feature>
<comment type="caution">
    <text evidence="2">The sequence shown here is derived from an EMBL/GenBank/DDBJ whole genome shotgun (WGS) entry which is preliminary data.</text>
</comment>
<name>A0A6L2KX20_TANCI</name>
<gene>
    <name evidence="2" type="ORF">Tci_025030</name>
</gene>
<protein>
    <submittedName>
        <fullName evidence="2">Uncharacterized protein</fullName>
    </submittedName>
</protein>
<reference evidence="2" key="1">
    <citation type="journal article" date="2019" name="Sci. Rep.">
        <title>Draft genome of Tanacetum cinerariifolium, the natural source of mosquito coil.</title>
        <authorList>
            <person name="Yamashiro T."/>
            <person name="Shiraishi A."/>
            <person name="Satake H."/>
            <person name="Nakayama K."/>
        </authorList>
    </citation>
    <scope>NUCLEOTIDE SEQUENCE</scope>
</reference>